<dbReference type="AlphaFoldDB" id="B8Y7U9"/>
<evidence type="ECO:0000313" key="1">
    <source>
        <dbReference type="EMBL" id="ACL11874.1"/>
    </source>
</evidence>
<organism evidence="1">
    <name type="scientific">Phytophthora cinnamomi</name>
    <name type="common">Cinnamon fungus</name>
    <dbReference type="NCBI Taxonomy" id="4785"/>
    <lineage>
        <taxon>Eukaryota</taxon>
        <taxon>Sar</taxon>
        <taxon>Stramenopiles</taxon>
        <taxon>Oomycota</taxon>
        <taxon>Peronosporomycetes</taxon>
        <taxon>Peronosporales</taxon>
        <taxon>Peronosporaceae</taxon>
        <taxon>Phytophthora</taxon>
    </lineage>
</organism>
<sequence length="143" mass="16002">GTREEWDLSLTQRMVYLLALLKLHDPTFEEFMIGEVANLCGACDEKGCAMWVHSEELKDPKNRLTSCDTPEPKRPIGPSTTPTPKFTLILASICVAGLRRTGRVKSHKKIYCEWKIIHKSKQAATGIIEEAADSDGDLKWACL</sequence>
<feature type="non-terminal residue" evidence="1">
    <location>
        <position position="1"/>
    </location>
</feature>
<name>B8Y7U9_PHYCI</name>
<proteinExistence type="evidence at transcript level"/>
<accession>B8Y7U9</accession>
<protein>
    <submittedName>
        <fullName evidence="1">Ankyrin repeat protein</fullName>
    </submittedName>
</protein>
<feature type="non-terminal residue" evidence="1">
    <location>
        <position position="143"/>
    </location>
</feature>
<dbReference type="EMBL" id="FJ492994">
    <property type="protein sequence ID" value="ACL11874.1"/>
    <property type="molecule type" value="mRNA"/>
</dbReference>
<reference evidence="1" key="1">
    <citation type="journal article" date="2010" name="Mol. Genet. Genomics">
        <title>Defining the phosphite-regulated transcriptome of the plant pathogen Phytophthora cinnamomi.</title>
        <authorList>
            <person name="King M."/>
            <person name="Reeve W."/>
            <person name="Van der Hoek M.B."/>
            <person name="Williams N."/>
            <person name="McComb J."/>
            <person name="O'Brien P.A."/>
            <person name="Hardy G.E."/>
        </authorList>
    </citation>
    <scope>NUCLEOTIDE SEQUENCE</scope>
    <source>
        <strain evidence="1">MP80</strain>
    </source>
</reference>